<keyword evidence="6" id="KW-0119">Carbohydrate metabolism</keyword>
<reference evidence="8" key="1">
    <citation type="submission" date="1997-04" db="EMBL/GenBank/DDBJ databases">
        <title>Cellobiohydrolase cDNAs from the polycentric rumen anaerobic fungus Orpinomyces sp. strain PC-2.</title>
        <authorList>
            <person name="Chen H.Z."/>
            <person name="Li X.-L."/>
            <person name="Ljungdahl L.G."/>
        </authorList>
    </citation>
    <scope>NUCLEOTIDE SEQUENCE</scope>
    <source>
        <strain evidence="8">PC-2</strain>
    </source>
</reference>
<comment type="similarity">
    <text evidence="6">Belongs to the glycosyl hydrolase family 6.</text>
</comment>
<feature type="binding site" evidence="5">
    <location>
        <position position="324"/>
    </location>
    <ligand>
        <name>substrate</name>
    </ligand>
</feature>
<feature type="binding site" evidence="5">
    <location>
        <position position="373"/>
    </location>
    <ligand>
        <name>substrate</name>
    </ligand>
</feature>
<dbReference type="PANTHER" id="PTHR34876">
    <property type="match status" value="1"/>
</dbReference>
<feature type="binding site" evidence="5">
    <location>
        <position position="167"/>
    </location>
    <ligand>
        <name>substrate</name>
    </ligand>
</feature>
<dbReference type="Gene3D" id="3.90.1220.10">
    <property type="entry name" value="Cellulose docking domain, dockering"/>
    <property type="match status" value="2"/>
</dbReference>
<feature type="chain" id="PRO_5005144412" description="Glucanase" evidence="6">
    <location>
        <begin position="17"/>
        <end position="455"/>
    </location>
</feature>
<evidence type="ECO:0000259" key="7">
    <source>
        <dbReference type="PROSITE" id="PS51763"/>
    </source>
</evidence>
<dbReference type="EC" id="3.2.1.-" evidence="6"/>
<evidence type="ECO:0000313" key="8">
    <source>
        <dbReference type="EMBL" id="AAC09066.1"/>
    </source>
</evidence>
<dbReference type="Pfam" id="PF02013">
    <property type="entry name" value="CBM_10"/>
    <property type="match status" value="2"/>
</dbReference>
<feature type="active site" description="Proton acceptor" evidence="4">
    <location>
        <position position="410"/>
    </location>
</feature>
<feature type="domain" description="CBM10" evidence="7">
    <location>
        <begin position="55"/>
        <end position="97"/>
    </location>
</feature>
<dbReference type="CAZy" id="GH6">
    <property type="family name" value="Glycoside Hydrolase Family 6"/>
</dbReference>
<proteinExistence type="evidence at transcript level"/>
<gene>
    <name evidence="8" type="primary">celD</name>
</gene>
<evidence type="ECO:0000256" key="2">
    <source>
        <dbReference type="ARBA" id="ARBA00022737"/>
    </source>
</evidence>
<evidence type="ECO:0000256" key="1">
    <source>
        <dbReference type="ARBA" id="ARBA00022729"/>
    </source>
</evidence>
<dbReference type="GO" id="GO:0004553">
    <property type="term" value="F:hydrolase activity, hydrolyzing O-glycosyl compounds"/>
    <property type="evidence" value="ECO:0007669"/>
    <property type="project" value="InterPro"/>
</dbReference>
<keyword evidence="2" id="KW-0677">Repeat</keyword>
<keyword evidence="6" id="KW-0624">Polysaccharide degradation</keyword>
<feature type="domain" description="CBM10" evidence="7">
    <location>
        <begin position="18"/>
        <end position="52"/>
    </location>
</feature>
<keyword evidence="6" id="KW-0136">Cellulose degradation</keyword>
<protein>
    <recommendedName>
        <fullName evidence="6">Glucanase</fullName>
        <ecNumber evidence="6">3.2.1.-</ecNumber>
    </recommendedName>
</protein>
<dbReference type="PROSITE" id="PS51763">
    <property type="entry name" value="CBM10"/>
    <property type="match status" value="2"/>
</dbReference>
<dbReference type="PANTHER" id="PTHR34876:SF4">
    <property type="entry name" value="1,4-BETA-D-GLUCAN CELLOBIOHYDROLASE C-RELATED"/>
    <property type="match status" value="1"/>
</dbReference>
<dbReference type="InterPro" id="IPR009034">
    <property type="entry name" value="Dockerin_dom_fun_sf"/>
</dbReference>
<dbReference type="PIRSF" id="PIRSF001100">
    <property type="entry name" value="Beta_cellobiohydrolase"/>
    <property type="match status" value="1"/>
</dbReference>
<dbReference type="GO" id="GO:0030245">
    <property type="term" value="P:cellulose catabolic process"/>
    <property type="evidence" value="ECO:0007669"/>
    <property type="project" value="UniProtKB-KW"/>
</dbReference>
<organism evidence="8">
    <name type="scientific">Orpinomyces sp. (strain PC-2)</name>
    <dbReference type="NCBI Taxonomy" id="50059"/>
    <lineage>
        <taxon>Eukaryota</taxon>
        <taxon>Fungi</taxon>
        <taxon>Fungi incertae sedis</taxon>
        <taxon>Chytridiomycota</taxon>
        <taxon>Chytridiomycota incertae sedis</taxon>
        <taxon>Neocallimastigomycetes</taxon>
        <taxon>Neocallimastigales</taxon>
        <taxon>Neocallimastigaceae</taxon>
        <taxon>Orpinomyces</taxon>
    </lineage>
</organism>
<evidence type="ECO:0000256" key="6">
    <source>
        <dbReference type="RuleBase" id="RU361186"/>
    </source>
</evidence>
<dbReference type="Gene3D" id="3.20.20.40">
    <property type="entry name" value="1, 4-beta cellobiohydrolase"/>
    <property type="match status" value="1"/>
</dbReference>
<dbReference type="SUPFAM" id="SSF64571">
    <property type="entry name" value="Cellulose docking domain, dockering"/>
    <property type="match status" value="2"/>
</dbReference>
<feature type="signal peptide" evidence="6">
    <location>
        <begin position="1"/>
        <end position="16"/>
    </location>
</feature>
<keyword evidence="3 6" id="KW-0378">Hydrolase</keyword>
<feature type="binding site" evidence="5">
    <location>
        <position position="288"/>
    </location>
    <ligand>
        <name>substrate</name>
    </ligand>
</feature>
<name>Q874E1_ORPSP</name>
<feature type="binding site" evidence="5">
    <location>
        <position position="291"/>
    </location>
    <ligand>
        <name>substrate</name>
    </ligand>
</feature>
<evidence type="ECO:0000256" key="5">
    <source>
        <dbReference type="PIRSR" id="PIRSR001100-2"/>
    </source>
</evidence>
<dbReference type="PRINTS" id="PR00733">
    <property type="entry name" value="GLHYDRLASE6"/>
</dbReference>
<evidence type="ECO:0000256" key="4">
    <source>
        <dbReference type="PIRSR" id="PIRSR001100-1"/>
    </source>
</evidence>
<evidence type="ECO:0000256" key="3">
    <source>
        <dbReference type="ARBA" id="ARBA00022801"/>
    </source>
</evidence>
<keyword evidence="6 8" id="KW-0326">Glycosidase</keyword>
<dbReference type="SUPFAM" id="SSF51989">
    <property type="entry name" value="Glycosyl hydrolases family 6, cellulases"/>
    <property type="match status" value="1"/>
</dbReference>
<dbReference type="InterPro" id="IPR016288">
    <property type="entry name" value="Beta_cellobiohydrolase"/>
</dbReference>
<dbReference type="InterPro" id="IPR036434">
    <property type="entry name" value="Beta_cellobiohydrolase_sf"/>
</dbReference>
<dbReference type="Pfam" id="PF01341">
    <property type="entry name" value="Glyco_hydro_6"/>
    <property type="match status" value="1"/>
</dbReference>
<dbReference type="InterPro" id="IPR002883">
    <property type="entry name" value="CBM10/Dockerin_dom"/>
</dbReference>
<feature type="binding site" evidence="5">
    <location>
        <position position="404"/>
    </location>
    <ligand>
        <name>substrate</name>
    </ligand>
</feature>
<dbReference type="AlphaFoldDB" id="Q874E1"/>
<sequence length="455" mass="50279">MKFLTIASLFIAGTLASQCHPNYPCCQNCGEVFYTDSDGQWGIENNDWCLIQPSKCNSNQSCKFNALGYSCCSHCNSVYSDNDGQWGIENGNWCGLKDSGFGNVTPTTTRNSNPTTSVNTNDPDNFFNNRIYCNDDRKKRVQSSINQLSGELRAKAEKIKDVPTALWLSWDRAPESVSGHLSQAGDQTAVFILYWIPTRDCNSYASQGGAQDMNRYQQYVQRIYNAFRSYPNSKIVVVIEPDTLGNMVTSQSNQHCRDVHDLHKQAIAYALNTLGSLNNVRAYIDAAHGRWLGPHTDEVAKIIKDIVSMAPQGKLRGLSTNVSNYQSTRDEYAYHQKLNSALENVGIRNMKFIVDTARNGVDVAESLVRTGTWCNVIGTGFGERPKGTPDPVNMPLLDAYMWLKPGGDSDGSSSGPYADPNCAHSDSLPGAGNAGDWFHEYFVQLIKNANPPIQA</sequence>
<keyword evidence="1 6" id="KW-0732">Signal</keyword>
<accession>Q874E1</accession>
<dbReference type="EMBL" id="U97152">
    <property type="protein sequence ID" value="AAC09066.1"/>
    <property type="molecule type" value="mRNA"/>
</dbReference>
<feature type="active site" description="Proton donor" evidence="4">
    <location>
        <position position="242"/>
    </location>
</feature>